<organism evidence="1 2">
    <name type="scientific">Mergibacter septicus</name>
    <dbReference type="NCBI Taxonomy" id="221402"/>
    <lineage>
        <taxon>Bacteria</taxon>
        <taxon>Pseudomonadati</taxon>
        <taxon>Pseudomonadota</taxon>
        <taxon>Gammaproteobacteria</taxon>
        <taxon>Pasteurellales</taxon>
        <taxon>Pasteurellaceae</taxon>
        <taxon>Mergibacter</taxon>
    </lineage>
</organism>
<gene>
    <name evidence="1" type="ORF">CEP48_02900</name>
</gene>
<dbReference type="Proteomes" id="UP000955338">
    <property type="component" value="Chromosome"/>
</dbReference>
<evidence type="ECO:0000313" key="1">
    <source>
        <dbReference type="EMBL" id="QDJ14427.1"/>
    </source>
</evidence>
<proteinExistence type="predicted"/>
<protein>
    <submittedName>
        <fullName evidence="1">Uncharacterized protein</fullName>
    </submittedName>
</protein>
<keyword evidence="2" id="KW-1185">Reference proteome</keyword>
<dbReference type="EMBL" id="CP022011">
    <property type="protein sequence ID" value="QDJ14427.1"/>
    <property type="molecule type" value="Genomic_DNA"/>
</dbReference>
<evidence type="ECO:0000313" key="2">
    <source>
        <dbReference type="Proteomes" id="UP000955338"/>
    </source>
</evidence>
<dbReference type="RefSeq" id="WP_261919490.1">
    <property type="nucleotide sequence ID" value="NZ_CP022011.1"/>
</dbReference>
<name>A0A8D4IWL6_9PAST</name>
<accession>A0A8D4IWL6</accession>
<reference evidence="1" key="1">
    <citation type="submission" date="2017-06" db="EMBL/GenBank/DDBJ databases">
        <title>Genome sequencing of pathogenic and non-pathogenic strains within Bisgaard taxon 40.</title>
        <authorList>
            <person name="Ladner J.T."/>
            <person name="Lovett S.P."/>
            <person name="Koroleva G."/>
            <person name="Lorch J.M."/>
        </authorList>
    </citation>
    <scope>NUCLEOTIDE SEQUENCE</scope>
    <source>
        <strain evidence="1">27576-1-I1</strain>
    </source>
</reference>
<sequence>MGKNYKLKTDALLYYDEFSTKILLGTKCVEIFDDTQTYFSLLKKREWSLSDLPNDLVEVLIEYNLIIKNYTHYYENSEILN</sequence>
<dbReference type="AlphaFoldDB" id="A0A8D4IWL6"/>